<keyword evidence="1" id="KW-1133">Transmembrane helix</keyword>
<evidence type="ECO:0000256" key="1">
    <source>
        <dbReference type="SAM" id="Phobius"/>
    </source>
</evidence>
<keyword evidence="1" id="KW-0812">Transmembrane</keyword>
<name>A0A0Q1AIT8_9CORY</name>
<protein>
    <submittedName>
        <fullName evidence="2">Uncharacterized protein</fullName>
    </submittedName>
</protein>
<feature type="transmembrane region" description="Helical" evidence="1">
    <location>
        <begin position="89"/>
        <end position="107"/>
    </location>
</feature>
<sequence length="110" mass="11610">MTTNSPKWLLTLTGVGLCSVLAVCFRVSSVLLGLGVELIFCALLAESIRRKAPVGEDRLADMRRVLLCALLGLIGGLVDFSWVSLVATGLSIGAGWAAVLVGWKVVLGRK</sequence>
<dbReference type="RefSeq" id="WP_055176742.1">
    <property type="nucleotide sequence ID" value="NZ_JAUSQY010000001.1"/>
</dbReference>
<keyword evidence="1" id="KW-0472">Membrane</keyword>
<dbReference type="Proteomes" id="UP000050488">
    <property type="component" value="Unassembled WGS sequence"/>
</dbReference>
<keyword evidence="3" id="KW-1185">Reference proteome</keyword>
<gene>
    <name evidence="2" type="ORF">Clow_00856</name>
</gene>
<feature type="transmembrane region" description="Helical" evidence="1">
    <location>
        <begin position="20"/>
        <end position="45"/>
    </location>
</feature>
<accession>A0A0Q1AIT8</accession>
<dbReference type="PATRIC" id="fig|1544413.3.peg.858"/>
<evidence type="ECO:0000313" key="3">
    <source>
        <dbReference type="Proteomes" id="UP000050488"/>
    </source>
</evidence>
<dbReference type="EMBL" id="LKEV01000002">
    <property type="protein sequence ID" value="KQB86648.1"/>
    <property type="molecule type" value="Genomic_DNA"/>
</dbReference>
<evidence type="ECO:0000313" key="2">
    <source>
        <dbReference type="EMBL" id="KQB86648.1"/>
    </source>
</evidence>
<proteinExistence type="predicted"/>
<reference evidence="2 3" key="1">
    <citation type="submission" date="2015-10" db="EMBL/GenBank/DDBJ databases">
        <title>Corynebacteirum lowii and Corynebacterium oculi species nova, derived from human clinical disease and and emended description of Corynebacterium mastiditis.</title>
        <authorList>
            <person name="Bernard K."/>
            <person name="Pacheco A.L."/>
            <person name="Mcdougall C."/>
            <person name="Burtx T."/>
            <person name="Weibe D."/>
            <person name="Tyler S."/>
            <person name="Olson A.B."/>
            <person name="Cnockaert M."/>
            <person name="Eguchi H."/>
            <person name="Kuwahara T."/>
            <person name="Nakayama-Imaohji H."/>
            <person name="Boudewijins M."/>
            <person name="Van Hoecke F."/>
            <person name="Bernier A.-M."/>
            <person name="Vandamme P."/>
        </authorList>
    </citation>
    <scope>NUCLEOTIDE SEQUENCE [LARGE SCALE GENOMIC DNA]</scope>
    <source>
        <strain evidence="2 3">NML 130206</strain>
    </source>
</reference>
<comment type="caution">
    <text evidence="2">The sequence shown here is derived from an EMBL/GenBank/DDBJ whole genome shotgun (WGS) entry which is preliminary data.</text>
</comment>
<organism evidence="2 3">
    <name type="scientific">Corynebacterium lowii</name>
    <dbReference type="NCBI Taxonomy" id="1544413"/>
    <lineage>
        <taxon>Bacteria</taxon>
        <taxon>Bacillati</taxon>
        <taxon>Actinomycetota</taxon>
        <taxon>Actinomycetes</taxon>
        <taxon>Mycobacteriales</taxon>
        <taxon>Corynebacteriaceae</taxon>
        <taxon>Corynebacterium</taxon>
    </lineage>
</organism>
<dbReference type="STRING" id="1544413.Clow_00856"/>
<feature type="transmembrane region" description="Helical" evidence="1">
    <location>
        <begin position="65"/>
        <end position="83"/>
    </location>
</feature>
<dbReference type="AlphaFoldDB" id="A0A0Q1AIT8"/>